<name>A0ABV1GFI0_9FIRM</name>
<dbReference type="Pfam" id="PF18406">
    <property type="entry name" value="DUF1281_C"/>
    <property type="match status" value="1"/>
</dbReference>
<dbReference type="RefSeq" id="WP_349215997.1">
    <property type="nucleotide sequence ID" value="NZ_JBBMFA010000090.1"/>
</dbReference>
<evidence type="ECO:0000259" key="1">
    <source>
        <dbReference type="Pfam" id="PF18406"/>
    </source>
</evidence>
<comment type="caution">
    <text evidence="2">The sequence shown here is derived from an EMBL/GenBank/DDBJ whole genome shotgun (WGS) entry which is preliminary data.</text>
</comment>
<keyword evidence="3" id="KW-1185">Reference proteome</keyword>
<dbReference type="InterPro" id="IPR041329">
    <property type="entry name" value="YubB_C"/>
</dbReference>
<dbReference type="Proteomes" id="UP001477672">
    <property type="component" value="Unassembled WGS sequence"/>
</dbReference>
<organism evidence="2 3">
    <name type="scientific">Ruthenibacterium intestinale</name>
    <dbReference type="NCBI Taxonomy" id="3133163"/>
    <lineage>
        <taxon>Bacteria</taxon>
        <taxon>Bacillati</taxon>
        <taxon>Bacillota</taxon>
        <taxon>Clostridia</taxon>
        <taxon>Eubacteriales</taxon>
        <taxon>Oscillospiraceae</taxon>
        <taxon>Ruthenibacterium</taxon>
    </lineage>
</organism>
<evidence type="ECO:0000313" key="3">
    <source>
        <dbReference type="Proteomes" id="UP001477672"/>
    </source>
</evidence>
<accession>A0ABV1GFI0</accession>
<gene>
    <name evidence="2" type="ORF">WMO24_08665</name>
</gene>
<sequence>MPNWCWNTLKVSGKAEELKKFVLETQGLPASYPPQEWEKGLERVTPTEKFFCFNALVPTPQAVLDMGYDAHGKLPQNIWDLLRQGHPVEKIDGYHWSIQNWGTKWDVYYDHISPEEMGWTEGCETIDFSFTTAWSPPQGWFEKIIQLYPELAFELHYEEPGCFFAGIMYGNNGAFSIDEFDDARCSELFQDMFDVEEEEGENDDLALSGS</sequence>
<reference evidence="2 3" key="1">
    <citation type="submission" date="2024-03" db="EMBL/GenBank/DDBJ databases">
        <title>Human intestinal bacterial collection.</title>
        <authorList>
            <person name="Pauvert C."/>
            <person name="Hitch T.C.A."/>
            <person name="Clavel T."/>
        </authorList>
    </citation>
    <scope>NUCLEOTIDE SEQUENCE [LARGE SCALE GENOMIC DNA]</scope>
    <source>
        <strain evidence="2 3">CLA-JM-H11</strain>
    </source>
</reference>
<protein>
    <recommendedName>
        <fullName evidence="1">YubB ferredoxin-like domain-containing protein</fullName>
    </recommendedName>
</protein>
<proteinExistence type="predicted"/>
<evidence type="ECO:0000313" key="2">
    <source>
        <dbReference type="EMBL" id="MEQ2520501.1"/>
    </source>
</evidence>
<feature type="domain" description="YubB ferredoxin-like" evidence="1">
    <location>
        <begin position="104"/>
        <end position="181"/>
    </location>
</feature>
<dbReference type="EMBL" id="JBBMFA010000090">
    <property type="protein sequence ID" value="MEQ2520501.1"/>
    <property type="molecule type" value="Genomic_DNA"/>
</dbReference>